<evidence type="ECO:0000313" key="1">
    <source>
        <dbReference type="EMBL" id="CAL4059827.1"/>
    </source>
</evidence>
<feature type="non-terminal residue" evidence="1">
    <location>
        <position position="103"/>
    </location>
</feature>
<feature type="non-terminal residue" evidence="1">
    <location>
        <position position="1"/>
    </location>
</feature>
<dbReference type="EMBL" id="CAXKWB010000208">
    <property type="protein sequence ID" value="CAL4059827.1"/>
    <property type="molecule type" value="Genomic_DNA"/>
</dbReference>
<proteinExistence type="predicted"/>
<protein>
    <recommendedName>
        <fullName evidence="3">Endonuclease-reverse transcriptase</fullName>
    </recommendedName>
</protein>
<sequence>KATFSLMIKDRQLNLSVEVFIELFERLIIPILLYGSEIWGYGNIKQLQVMANNFMRKMLKFHKSTPVCMLIGELGLKNISEYIENRMLNFWCNIATGDDSKIS</sequence>
<name>A0AAV2PMJ6_MEGNR</name>
<gene>
    <name evidence="1" type="ORF">MNOR_LOCUS870</name>
</gene>
<dbReference type="Proteomes" id="UP001497623">
    <property type="component" value="Unassembled WGS sequence"/>
</dbReference>
<organism evidence="1 2">
    <name type="scientific">Meganyctiphanes norvegica</name>
    <name type="common">Northern krill</name>
    <name type="synonym">Thysanopoda norvegica</name>
    <dbReference type="NCBI Taxonomy" id="48144"/>
    <lineage>
        <taxon>Eukaryota</taxon>
        <taxon>Metazoa</taxon>
        <taxon>Ecdysozoa</taxon>
        <taxon>Arthropoda</taxon>
        <taxon>Crustacea</taxon>
        <taxon>Multicrustacea</taxon>
        <taxon>Malacostraca</taxon>
        <taxon>Eumalacostraca</taxon>
        <taxon>Eucarida</taxon>
        <taxon>Euphausiacea</taxon>
        <taxon>Euphausiidae</taxon>
        <taxon>Meganyctiphanes</taxon>
    </lineage>
</organism>
<evidence type="ECO:0008006" key="3">
    <source>
        <dbReference type="Google" id="ProtNLM"/>
    </source>
</evidence>
<keyword evidence="2" id="KW-1185">Reference proteome</keyword>
<comment type="caution">
    <text evidence="1">The sequence shown here is derived from an EMBL/GenBank/DDBJ whole genome shotgun (WGS) entry which is preliminary data.</text>
</comment>
<accession>A0AAV2PMJ6</accession>
<evidence type="ECO:0000313" key="2">
    <source>
        <dbReference type="Proteomes" id="UP001497623"/>
    </source>
</evidence>
<reference evidence="1 2" key="1">
    <citation type="submission" date="2024-05" db="EMBL/GenBank/DDBJ databases">
        <authorList>
            <person name="Wallberg A."/>
        </authorList>
    </citation>
    <scope>NUCLEOTIDE SEQUENCE [LARGE SCALE GENOMIC DNA]</scope>
</reference>
<dbReference type="AlphaFoldDB" id="A0AAV2PMJ6"/>